<reference evidence="2 3" key="1">
    <citation type="submission" date="2013-07" db="EMBL/GenBank/DDBJ databases">
        <authorList>
            <person name="Stoco P.H."/>
            <person name="Wagner G."/>
            <person name="Gerber A."/>
            <person name="Zaha A."/>
            <person name="Thompson C."/>
            <person name="Bartholomeu D.C."/>
            <person name="Luckemeyer D.D."/>
            <person name="Bahia D."/>
            <person name="Loreto E."/>
            <person name="Prestes E.B."/>
            <person name="Lima F.M."/>
            <person name="Rodrigues-Luiz G."/>
            <person name="Vallejo G.A."/>
            <person name="Filho J.F."/>
            <person name="Monteiro K.M."/>
            <person name="Tyler K.M."/>
            <person name="de Almeida L.G."/>
            <person name="Ortiz M.F."/>
            <person name="Siervo M.A."/>
            <person name="de Moraes M.H."/>
            <person name="Cunha O.L."/>
            <person name="Mendonca-Neto R."/>
            <person name="Silva R."/>
            <person name="Teixeira S.M."/>
            <person name="Murta S.M."/>
            <person name="Sincero T.C."/>
            <person name="Mendes T.A."/>
            <person name="Urmenyi T.P."/>
            <person name="Silva V.G."/>
            <person name="da Rocha W.D."/>
            <person name="Andersson B."/>
            <person name="Romanha A.J."/>
            <person name="Steindel M."/>
            <person name="de Vasconcelos A.T."/>
            <person name="Grisard E.C."/>
        </authorList>
    </citation>
    <scope>NUCLEOTIDE SEQUENCE [LARGE SCALE GENOMIC DNA]</scope>
    <source>
        <strain evidence="2 3">SC58</strain>
    </source>
</reference>
<feature type="region of interest" description="Disordered" evidence="1">
    <location>
        <begin position="146"/>
        <end position="170"/>
    </location>
</feature>
<organism evidence="2 3">
    <name type="scientific">Trypanosoma rangeli SC58</name>
    <dbReference type="NCBI Taxonomy" id="429131"/>
    <lineage>
        <taxon>Eukaryota</taxon>
        <taxon>Discoba</taxon>
        <taxon>Euglenozoa</taxon>
        <taxon>Kinetoplastea</taxon>
        <taxon>Metakinetoplastina</taxon>
        <taxon>Trypanosomatida</taxon>
        <taxon>Trypanosomatidae</taxon>
        <taxon>Trypanosoma</taxon>
        <taxon>Herpetosoma</taxon>
    </lineage>
</organism>
<dbReference type="Proteomes" id="UP000031737">
    <property type="component" value="Unassembled WGS sequence"/>
</dbReference>
<evidence type="ECO:0000256" key="1">
    <source>
        <dbReference type="SAM" id="MobiDB-lite"/>
    </source>
</evidence>
<dbReference type="EMBL" id="AUPL01001095">
    <property type="protein sequence ID" value="ESL11164.1"/>
    <property type="molecule type" value="Genomic_DNA"/>
</dbReference>
<evidence type="ECO:0000313" key="2">
    <source>
        <dbReference type="EMBL" id="ESL11164.1"/>
    </source>
</evidence>
<protein>
    <submittedName>
        <fullName evidence="2">Uncharacterized protein</fullName>
    </submittedName>
</protein>
<dbReference type="AlphaFoldDB" id="A0A061J8E1"/>
<proteinExistence type="predicted"/>
<feature type="compositionally biased region" description="Basic and acidic residues" evidence="1">
    <location>
        <begin position="146"/>
        <end position="155"/>
    </location>
</feature>
<name>A0A061J8E1_TRYRA</name>
<gene>
    <name evidence="2" type="ORF">TRSC58_01095</name>
</gene>
<dbReference type="VEuPathDB" id="TriTrypDB:TRSC58_01095"/>
<dbReference type="OrthoDB" id="273780at2759"/>
<feature type="compositionally biased region" description="Acidic residues" evidence="1">
    <location>
        <begin position="156"/>
        <end position="170"/>
    </location>
</feature>
<evidence type="ECO:0000313" key="3">
    <source>
        <dbReference type="Proteomes" id="UP000031737"/>
    </source>
</evidence>
<keyword evidence="3" id="KW-1185">Reference proteome</keyword>
<sequence>MQDQTEHLESLQNGSDGNLQLTKMDLPTLHRYFEVAEELYAAGHCLHAFTTLHALIATPTIIPPYYRREEIFCRVRAAEMLLYNSLQLPRRKKGAERGNAAPSATVARLDLVYSVLSPMMSSRAYLEGVVVSPLLWRNGKRDSAAVTARERKDATEVGEAEREEEEEEDGEGRIVPVALVLKAYALSAIVHCRRLRHTQAVKCVEAAKQWCNTAFHTPLAGLATSLTDDTATEVQNREEKRCCEAFLSVEFCRVFYSQLVSTTTSVAAVNCTPNTAVLLAARAHAMDRLLYHAKDYAKYATSTDLEQPPLDKAIGKQCSSLCFSSSANSFSIRAAARVLAQYYCAALILDHQVIEAERHMQQCEVIFGTSPELQCMMQLLAVGLRGPFGWDRPRGVKRQRSELVAAECQATMDERGEPLKGKLRWLSDGLLAALKSYLAMHAAAMGTTATEATLSFNSGQTNSPVQVYAENDINCLGKNNPVRSMFERTLRCIDEQLTLLTTETGHCRELHNTLKNLLYSSPSADIRFLVMLKCAALVTMSTYALSQLWLVEGLRHLHQLRRYMEVFHKHTTSLRAHYHLIVSQLTSMLSLRHLSSEGHASKGTETCEHTRLSEKEDDERTAGFDVGLPYAHVVAAEAAALNTAAVCLCSPSTLLLVLLVKGAAISHAARVGSALHLNDNGVTITSLTVHQRHRCATALIHVLETLKASFEATSTKEGEDGEYGEERGLRQRRAAWTPSNHVLLLFLRGVVAMTAEKDELTATCMFKDALQHVRRYVGLTSGVAAESLYLLAMAYKESERMELHSCEAPLSVSESLDESFFAVADETNCSAQRTFSLAWQVALHARRLTLLHCVLALQDSGSKEIYRRIVGEWNTEVHRVCSLMRRELMEVVAL</sequence>
<comment type="caution">
    <text evidence="2">The sequence shown here is derived from an EMBL/GenBank/DDBJ whole genome shotgun (WGS) entry which is preliminary data.</text>
</comment>
<accession>A0A061J8E1</accession>